<dbReference type="Gene3D" id="1.20.1250.20">
    <property type="entry name" value="MFS general substrate transporter like domains"/>
    <property type="match status" value="1"/>
</dbReference>
<keyword evidence="2 4" id="KW-1133">Transmembrane helix</keyword>
<comment type="caution">
    <text evidence="6">The sequence shown here is derived from an EMBL/GenBank/DDBJ whole genome shotgun (WGS) entry which is preliminary data.</text>
</comment>
<dbReference type="PANTHER" id="PTHR11360">
    <property type="entry name" value="MONOCARBOXYLATE TRANSPORTER"/>
    <property type="match status" value="1"/>
</dbReference>
<dbReference type="InterPro" id="IPR011701">
    <property type="entry name" value="MFS"/>
</dbReference>
<evidence type="ECO:0000256" key="2">
    <source>
        <dbReference type="ARBA" id="ARBA00022989"/>
    </source>
</evidence>
<dbReference type="PROSITE" id="PS50850">
    <property type="entry name" value="MFS"/>
    <property type="match status" value="1"/>
</dbReference>
<feature type="transmembrane region" description="Helical" evidence="4">
    <location>
        <begin position="22"/>
        <end position="42"/>
    </location>
</feature>
<keyword evidence="1 4" id="KW-0812">Transmembrane</keyword>
<evidence type="ECO:0000256" key="4">
    <source>
        <dbReference type="SAM" id="Phobius"/>
    </source>
</evidence>
<feature type="transmembrane region" description="Helical" evidence="4">
    <location>
        <begin position="130"/>
        <end position="151"/>
    </location>
</feature>
<dbReference type="InterPro" id="IPR036259">
    <property type="entry name" value="MFS_trans_sf"/>
</dbReference>
<proteinExistence type="predicted"/>
<protein>
    <submittedName>
        <fullName evidence="6">Major facilitator transporter</fullName>
    </submittedName>
</protein>
<dbReference type="AlphaFoldDB" id="F3GKW7"/>
<reference evidence="6 7" key="1">
    <citation type="journal article" date="2011" name="PLoS Pathog.">
        <title>Dynamic evolution of pathogenicity revealed by sequencing and comparative genomics of 19 Pseudomonas syringae isolates.</title>
        <authorList>
            <person name="Baltrus D.A."/>
            <person name="Nishimura M.T."/>
            <person name="Romanchuk A."/>
            <person name="Chang J.H."/>
            <person name="Mukhtar M.S."/>
            <person name="Cherkis K."/>
            <person name="Roach J."/>
            <person name="Grant S.R."/>
            <person name="Jones C.D."/>
            <person name="Dangl J.L."/>
        </authorList>
    </citation>
    <scope>NUCLEOTIDE SEQUENCE [LARGE SCALE GENOMIC DNA]</scope>
    <source>
        <strain evidence="6 7">1704B</strain>
    </source>
</reference>
<dbReference type="InterPro" id="IPR050327">
    <property type="entry name" value="Proton-linked_MCT"/>
</dbReference>
<evidence type="ECO:0000256" key="1">
    <source>
        <dbReference type="ARBA" id="ARBA00022692"/>
    </source>
</evidence>
<dbReference type="GO" id="GO:0022857">
    <property type="term" value="F:transmembrane transporter activity"/>
    <property type="evidence" value="ECO:0007669"/>
    <property type="project" value="InterPro"/>
</dbReference>
<dbReference type="EMBL" id="AEAI01002461">
    <property type="protein sequence ID" value="EGH47720.1"/>
    <property type="molecule type" value="Genomic_DNA"/>
</dbReference>
<dbReference type="InterPro" id="IPR020846">
    <property type="entry name" value="MFS_dom"/>
</dbReference>
<keyword evidence="3 4" id="KW-0472">Membrane</keyword>
<dbReference type="SUPFAM" id="SSF103473">
    <property type="entry name" value="MFS general substrate transporter"/>
    <property type="match status" value="1"/>
</dbReference>
<feature type="transmembrane region" description="Helical" evidence="4">
    <location>
        <begin position="79"/>
        <end position="100"/>
    </location>
</feature>
<dbReference type="Proteomes" id="UP000004986">
    <property type="component" value="Unassembled WGS sequence"/>
</dbReference>
<feature type="non-terminal residue" evidence="6">
    <location>
        <position position="176"/>
    </location>
</feature>
<name>F3GKW7_PSESJ</name>
<evidence type="ECO:0000256" key="3">
    <source>
        <dbReference type="ARBA" id="ARBA00023136"/>
    </source>
</evidence>
<organism evidence="6 7">
    <name type="scientific">Pseudomonas syringae pv. pisi str. 1704B</name>
    <dbReference type="NCBI Taxonomy" id="629263"/>
    <lineage>
        <taxon>Bacteria</taxon>
        <taxon>Pseudomonadati</taxon>
        <taxon>Pseudomonadota</taxon>
        <taxon>Gammaproteobacteria</taxon>
        <taxon>Pseudomonadales</taxon>
        <taxon>Pseudomonadaceae</taxon>
        <taxon>Pseudomonas</taxon>
        <taxon>Pseudomonas syringae</taxon>
    </lineage>
</organism>
<keyword evidence="7" id="KW-1185">Reference proteome</keyword>
<evidence type="ECO:0000313" key="7">
    <source>
        <dbReference type="Proteomes" id="UP000004986"/>
    </source>
</evidence>
<accession>F3GKW7</accession>
<dbReference type="PANTHER" id="PTHR11360:SF284">
    <property type="entry name" value="EG:103B4.3 PROTEIN-RELATED"/>
    <property type="match status" value="1"/>
</dbReference>
<evidence type="ECO:0000313" key="6">
    <source>
        <dbReference type="EMBL" id="EGH47720.1"/>
    </source>
</evidence>
<sequence length="176" mass="17965">MKAAGLLCMSTADSSLSLSLSAGLLIGIGLSGTSFSVILGVVGRALPAEKRSMGMGIASAAGSFGQFAMLPGTLGLISWLGWSGALLVLGVMVALILPLVSMLKDTPSVSTGVELTLGEALREACSHSGFWLLALGFFVCGFQVVFIGVHLPAYLVDQHLPAKVGTTVLALIGLFN</sequence>
<evidence type="ECO:0000259" key="5">
    <source>
        <dbReference type="PROSITE" id="PS50850"/>
    </source>
</evidence>
<feature type="domain" description="Major facilitator superfamily (MFS) profile" evidence="5">
    <location>
        <begin position="1"/>
        <end position="176"/>
    </location>
</feature>
<dbReference type="Pfam" id="PF07690">
    <property type="entry name" value="MFS_1"/>
    <property type="match status" value="1"/>
</dbReference>
<gene>
    <name evidence="6" type="ORF">PSYPI_37803</name>
</gene>
<feature type="transmembrane region" description="Helical" evidence="4">
    <location>
        <begin position="54"/>
        <end position="73"/>
    </location>
</feature>